<gene>
    <name evidence="2" type="ORF">EDD58_10130</name>
</gene>
<dbReference type="OrthoDB" id="7809088at2"/>
<dbReference type="RefSeq" id="WP_131922822.1">
    <property type="nucleotide sequence ID" value="NZ_SMAG01000001.1"/>
</dbReference>
<dbReference type="SUPFAM" id="SSF102110">
    <property type="entry name" value="(2r)-phospho-3-sulfolactate synthase ComA"/>
    <property type="match status" value="1"/>
</dbReference>
<keyword evidence="3" id="KW-1185">Reference proteome</keyword>
<dbReference type="Gene3D" id="3.20.20.70">
    <property type="entry name" value="Aldolase class I"/>
    <property type="match status" value="1"/>
</dbReference>
<organism evidence="2 3">
    <name type="scientific">Hazenella coriacea</name>
    <dbReference type="NCBI Taxonomy" id="1179467"/>
    <lineage>
        <taxon>Bacteria</taxon>
        <taxon>Bacillati</taxon>
        <taxon>Bacillota</taxon>
        <taxon>Bacilli</taxon>
        <taxon>Bacillales</taxon>
        <taxon>Thermoactinomycetaceae</taxon>
        <taxon>Hazenella</taxon>
    </lineage>
</organism>
<reference evidence="2 3" key="1">
    <citation type="submission" date="2019-03" db="EMBL/GenBank/DDBJ databases">
        <title>Genomic Encyclopedia of Type Strains, Phase IV (KMG-IV): sequencing the most valuable type-strain genomes for metagenomic binning, comparative biology and taxonomic classification.</title>
        <authorList>
            <person name="Goeker M."/>
        </authorList>
    </citation>
    <scope>NUCLEOTIDE SEQUENCE [LARGE SCALE GENOMIC DNA]</scope>
    <source>
        <strain evidence="2 3">DSM 45707</strain>
    </source>
</reference>
<sequence>MKIDSFITWEPDLTDLSKERKSKPREIGCTMVMDKGLGLTAFEDLCQLSGEYIDFLKLGFGTAAITPQPILQKKLNHAQKHYIHLYPGGTFFEIAWMQKYFSKYINHLCKLGFSWVEISDGTISISDSDRSSCIQYARSEGLQVLTEVGKKKSGSVLSVSEVLKIYEQDLQAGASFVIMEGRETGKNIGMFDREGKINTTYLSELQKVLTPSLVIWEAPQKDQQVELFERFGVQTNLGNIAPHDVLSVESLRRGLRSDTLSWWT</sequence>
<evidence type="ECO:0000256" key="1">
    <source>
        <dbReference type="ARBA" id="ARBA00010424"/>
    </source>
</evidence>
<dbReference type="EMBL" id="SMAG01000001">
    <property type="protein sequence ID" value="TCS96399.1"/>
    <property type="molecule type" value="Genomic_DNA"/>
</dbReference>
<proteinExistence type="inferred from homology"/>
<dbReference type="PANTHER" id="PTHR48413">
    <property type="match status" value="1"/>
</dbReference>
<name>A0A4R3L9M3_9BACL</name>
<dbReference type="InterPro" id="IPR036112">
    <property type="entry name" value="ComA_synth_sf"/>
</dbReference>
<dbReference type="Pfam" id="PF02679">
    <property type="entry name" value="ComA"/>
    <property type="match status" value="1"/>
</dbReference>
<comment type="caution">
    <text evidence="2">The sequence shown here is derived from an EMBL/GenBank/DDBJ whole genome shotgun (WGS) entry which is preliminary data.</text>
</comment>
<dbReference type="InterPro" id="IPR013785">
    <property type="entry name" value="Aldolase_TIM"/>
</dbReference>
<evidence type="ECO:0000313" key="3">
    <source>
        <dbReference type="Proteomes" id="UP000294937"/>
    </source>
</evidence>
<dbReference type="AlphaFoldDB" id="A0A4R3L9M3"/>
<dbReference type="PANTHER" id="PTHR48413:SF1">
    <property type="entry name" value="PROTEIN HEAT-STRESS-ASSOCIATED 32"/>
    <property type="match status" value="1"/>
</dbReference>
<comment type="similarity">
    <text evidence="1">Belongs to the phosphosulfolactate synthase family.</text>
</comment>
<accession>A0A4R3L9M3</accession>
<dbReference type="InterPro" id="IPR003830">
    <property type="entry name" value="ComA_synth"/>
</dbReference>
<evidence type="ECO:0000313" key="2">
    <source>
        <dbReference type="EMBL" id="TCS96399.1"/>
    </source>
</evidence>
<protein>
    <submittedName>
        <fullName evidence="2">Phosphosulfolactate synthase</fullName>
    </submittedName>
</protein>
<dbReference type="Proteomes" id="UP000294937">
    <property type="component" value="Unassembled WGS sequence"/>
</dbReference>